<dbReference type="AlphaFoldDB" id="A0A511SZF5"/>
<reference evidence="2 5" key="2">
    <citation type="submission" date="2019-07" db="EMBL/GenBank/DDBJ databases">
        <title>Whole genome shotgun sequence of Myxococcus fulvus NBRC 100333.</title>
        <authorList>
            <person name="Hosoyama A."/>
            <person name="Uohara A."/>
            <person name="Ohji S."/>
            <person name="Ichikawa N."/>
        </authorList>
    </citation>
    <scope>NUCLEOTIDE SEQUENCE [LARGE SCALE GENOMIC DNA]</scope>
    <source>
        <strain evidence="2 5">NBRC 100333</strain>
    </source>
</reference>
<evidence type="ECO:0000313" key="3">
    <source>
        <dbReference type="EMBL" id="SET96367.1"/>
    </source>
</evidence>
<comment type="caution">
    <text evidence="2">The sequence shown here is derived from an EMBL/GenBank/DDBJ whole genome shotgun (WGS) entry which is preliminary data.</text>
</comment>
<dbReference type="Proteomes" id="UP000183760">
    <property type="component" value="Unassembled WGS sequence"/>
</dbReference>
<dbReference type="Proteomes" id="UP000321514">
    <property type="component" value="Unassembled WGS sequence"/>
</dbReference>
<dbReference type="STRING" id="1334629.MFUL124B02_36920"/>
<gene>
    <name evidence="2" type="ORF">MFU01_23210</name>
    <name evidence="3" type="ORF">SAMN05443572_10493</name>
</gene>
<sequence>MRPSHVVPVLLLALSTPAFAEDVTFEYTDVEKCPREAATEEEEGSDMPLDCPAPGGEYTLTESYSAYDYFRRITLKGDSQFSIELRPKAACPVARFSNKVEWRMKDGKPFAVIQRVTCFALDKAQSGPGKKLGEYLVVRGLKGHTSVSGEVPTKTAAANTKARALADSAIQKR</sequence>
<dbReference type="EMBL" id="FOIB01000004">
    <property type="protein sequence ID" value="SET96367.1"/>
    <property type="molecule type" value="Genomic_DNA"/>
</dbReference>
<feature type="signal peptide" evidence="1">
    <location>
        <begin position="1"/>
        <end position="20"/>
    </location>
</feature>
<dbReference type="RefSeq" id="WP_074953186.1">
    <property type="nucleotide sequence ID" value="NZ_BJXR01000023.1"/>
</dbReference>
<evidence type="ECO:0000256" key="1">
    <source>
        <dbReference type="SAM" id="SignalP"/>
    </source>
</evidence>
<organism evidence="2 5">
    <name type="scientific">Myxococcus fulvus</name>
    <dbReference type="NCBI Taxonomy" id="33"/>
    <lineage>
        <taxon>Bacteria</taxon>
        <taxon>Pseudomonadati</taxon>
        <taxon>Myxococcota</taxon>
        <taxon>Myxococcia</taxon>
        <taxon>Myxococcales</taxon>
        <taxon>Cystobacterineae</taxon>
        <taxon>Myxococcaceae</taxon>
        <taxon>Myxococcus</taxon>
    </lineage>
</organism>
<keyword evidence="4" id="KW-1185">Reference proteome</keyword>
<feature type="chain" id="PRO_5023024090" description="Lipoprotein" evidence="1">
    <location>
        <begin position="21"/>
        <end position="173"/>
    </location>
</feature>
<dbReference type="OrthoDB" id="5514712at2"/>
<protein>
    <recommendedName>
        <fullName evidence="6">Lipoprotein</fullName>
    </recommendedName>
</protein>
<evidence type="ECO:0000313" key="2">
    <source>
        <dbReference type="EMBL" id="GEN07284.1"/>
    </source>
</evidence>
<name>A0A511SZF5_MYXFU</name>
<proteinExistence type="predicted"/>
<dbReference type="EMBL" id="BJXR01000023">
    <property type="protein sequence ID" value="GEN07284.1"/>
    <property type="molecule type" value="Genomic_DNA"/>
</dbReference>
<evidence type="ECO:0008006" key="6">
    <source>
        <dbReference type="Google" id="ProtNLM"/>
    </source>
</evidence>
<accession>A0A511SZF5</accession>
<evidence type="ECO:0000313" key="4">
    <source>
        <dbReference type="Proteomes" id="UP000183760"/>
    </source>
</evidence>
<reference evidence="3 4" key="1">
    <citation type="submission" date="2016-10" db="EMBL/GenBank/DDBJ databases">
        <authorList>
            <person name="Varghese N."/>
            <person name="Submissions S."/>
        </authorList>
    </citation>
    <scope>NUCLEOTIDE SEQUENCE [LARGE SCALE GENOMIC DNA]</scope>
    <source>
        <strain evidence="3 4">DSM 16525</strain>
    </source>
</reference>
<keyword evidence="1" id="KW-0732">Signal</keyword>
<evidence type="ECO:0000313" key="5">
    <source>
        <dbReference type="Proteomes" id="UP000321514"/>
    </source>
</evidence>